<protein>
    <submittedName>
        <fullName evidence="2">Uncharacterized protein</fullName>
    </submittedName>
</protein>
<evidence type="ECO:0000256" key="1">
    <source>
        <dbReference type="SAM" id="MobiDB-lite"/>
    </source>
</evidence>
<evidence type="ECO:0000313" key="2">
    <source>
        <dbReference type="EMBL" id="CAD1830021.1"/>
    </source>
</evidence>
<proteinExistence type="predicted"/>
<organism evidence="2">
    <name type="scientific">Ananas comosus var. bracteatus</name>
    <name type="common">red pineapple</name>
    <dbReference type="NCBI Taxonomy" id="296719"/>
    <lineage>
        <taxon>Eukaryota</taxon>
        <taxon>Viridiplantae</taxon>
        <taxon>Streptophyta</taxon>
        <taxon>Embryophyta</taxon>
        <taxon>Tracheophyta</taxon>
        <taxon>Spermatophyta</taxon>
        <taxon>Magnoliopsida</taxon>
        <taxon>Liliopsida</taxon>
        <taxon>Poales</taxon>
        <taxon>Bromeliaceae</taxon>
        <taxon>Bromelioideae</taxon>
        <taxon>Ananas</taxon>
    </lineage>
</organism>
<feature type="compositionally biased region" description="Basic and acidic residues" evidence="1">
    <location>
        <begin position="210"/>
        <end position="219"/>
    </location>
</feature>
<name>A0A6V7PGM7_ANACO</name>
<feature type="region of interest" description="Disordered" evidence="1">
    <location>
        <begin position="1"/>
        <end position="44"/>
    </location>
</feature>
<feature type="region of interest" description="Disordered" evidence="1">
    <location>
        <begin position="190"/>
        <end position="219"/>
    </location>
</feature>
<gene>
    <name evidence="2" type="ORF">CB5_LOCUS13232</name>
</gene>
<feature type="compositionally biased region" description="Polar residues" evidence="1">
    <location>
        <begin position="1"/>
        <end position="10"/>
    </location>
</feature>
<dbReference type="EMBL" id="LR862130">
    <property type="protein sequence ID" value="CAD1830021.1"/>
    <property type="molecule type" value="Genomic_DNA"/>
</dbReference>
<dbReference type="AlphaFoldDB" id="A0A6V7PGM7"/>
<accession>A0A6V7PGM7</accession>
<sequence>MRDRSLSTVLRQPARQPVPGRRDRSPSASTRGETGPVRGETGSRTLNFRGRGLSGFCRSRWSIWPFHPLLSSFLPFTPILEREEEREKKKKKKRRRRSSLEALKLQPFPLSHPLEAWSLLLELCDMRTWYLRQVIACLPLCSFAHACEGRSLQAGTPEIAIRDTYSPCGIGRRSGLPWARLIPRVEMKTTMGPLGSAPARQPTEPSAPAEARDRGKGVA</sequence>
<reference evidence="2" key="1">
    <citation type="submission" date="2020-07" db="EMBL/GenBank/DDBJ databases">
        <authorList>
            <person name="Lin J."/>
        </authorList>
    </citation>
    <scope>NUCLEOTIDE SEQUENCE</scope>
</reference>